<dbReference type="InterPro" id="IPR050229">
    <property type="entry name" value="GlpE_sulfurtransferase"/>
</dbReference>
<protein>
    <submittedName>
        <fullName evidence="2">Rhodanese-like domain-containing protein</fullName>
    </submittedName>
</protein>
<feature type="domain" description="Rhodanese" evidence="1">
    <location>
        <begin position="17"/>
        <end position="105"/>
    </location>
</feature>
<dbReference type="PANTHER" id="PTHR43031">
    <property type="entry name" value="FAD-DEPENDENT OXIDOREDUCTASE"/>
    <property type="match status" value="1"/>
</dbReference>
<dbReference type="Pfam" id="PF00581">
    <property type="entry name" value="Rhodanese"/>
    <property type="match status" value="1"/>
</dbReference>
<dbReference type="SUPFAM" id="SSF52821">
    <property type="entry name" value="Rhodanese/Cell cycle control phosphatase"/>
    <property type="match status" value="1"/>
</dbReference>
<accession>A0ABU1BM83</accession>
<dbReference type="Gene3D" id="3.40.250.10">
    <property type="entry name" value="Rhodanese-like domain"/>
    <property type="match status" value="1"/>
</dbReference>
<keyword evidence="3" id="KW-1185">Reference proteome</keyword>
<evidence type="ECO:0000313" key="3">
    <source>
        <dbReference type="Proteomes" id="UP001225596"/>
    </source>
</evidence>
<dbReference type="PROSITE" id="PS50206">
    <property type="entry name" value="RHODANESE_3"/>
    <property type="match status" value="1"/>
</dbReference>
<reference evidence="2 3" key="1">
    <citation type="submission" date="2023-08" db="EMBL/GenBank/DDBJ databases">
        <title>Oxalobacteraceae gen .nov., isolated from river sludge outside the plant.</title>
        <authorList>
            <person name="Zhao S.Y."/>
        </authorList>
    </citation>
    <scope>NUCLEOTIDE SEQUENCE [LARGE SCALE GENOMIC DNA]</scope>
    <source>
        <strain evidence="2 3">R-40</strain>
    </source>
</reference>
<dbReference type="Proteomes" id="UP001225596">
    <property type="component" value="Unassembled WGS sequence"/>
</dbReference>
<sequence>MQHVTAPQLAEWMKDESRDKPVLLDVREPWEFQTCHIDGAVLMPMQTVPARQEELDPDTPVVCICHHGMRSMQVAAFLERAGFTQVTNLTGGVHAWAQQVDPSMPTY</sequence>
<organism evidence="2 3">
    <name type="scientific">Keguizhuia sedimenti</name>
    <dbReference type="NCBI Taxonomy" id="3064264"/>
    <lineage>
        <taxon>Bacteria</taxon>
        <taxon>Pseudomonadati</taxon>
        <taxon>Pseudomonadota</taxon>
        <taxon>Betaproteobacteria</taxon>
        <taxon>Burkholderiales</taxon>
        <taxon>Oxalobacteraceae</taxon>
        <taxon>Keguizhuia</taxon>
    </lineage>
</organism>
<dbReference type="EMBL" id="JAUYVH010000002">
    <property type="protein sequence ID" value="MDQ9170113.1"/>
    <property type="molecule type" value="Genomic_DNA"/>
</dbReference>
<dbReference type="RefSeq" id="WP_338436027.1">
    <property type="nucleotide sequence ID" value="NZ_JAUYVH010000002.1"/>
</dbReference>
<proteinExistence type="predicted"/>
<evidence type="ECO:0000259" key="1">
    <source>
        <dbReference type="PROSITE" id="PS50206"/>
    </source>
</evidence>
<comment type="caution">
    <text evidence="2">The sequence shown here is derived from an EMBL/GenBank/DDBJ whole genome shotgun (WGS) entry which is preliminary data.</text>
</comment>
<dbReference type="InterPro" id="IPR036873">
    <property type="entry name" value="Rhodanese-like_dom_sf"/>
</dbReference>
<name>A0ABU1BM83_9BURK</name>
<dbReference type="SMART" id="SM00450">
    <property type="entry name" value="RHOD"/>
    <property type="match status" value="1"/>
</dbReference>
<evidence type="ECO:0000313" key="2">
    <source>
        <dbReference type="EMBL" id="MDQ9170113.1"/>
    </source>
</evidence>
<dbReference type="InterPro" id="IPR001763">
    <property type="entry name" value="Rhodanese-like_dom"/>
</dbReference>
<dbReference type="PANTHER" id="PTHR43031:SF17">
    <property type="entry name" value="SULFURTRANSFERASE YTWF-RELATED"/>
    <property type="match status" value="1"/>
</dbReference>
<gene>
    <name evidence="2" type="ORF">Q8A64_06760</name>
</gene>